<sequence length="57" mass="6530">MQMTARILVYAYPVTLMAQSMSIWMLVSITIDRYLAVCHPFAVRIYCTITRAILTTS</sequence>
<dbReference type="WBParaSite" id="PS1159_v2.g12077.t1">
    <property type="protein sequence ID" value="PS1159_v2.g12077.t1"/>
    <property type="gene ID" value="PS1159_v2.g12077"/>
</dbReference>
<proteinExistence type="predicted"/>
<evidence type="ECO:0000313" key="2">
    <source>
        <dbReference type="WBParaSite" id="PS1159_v2.g12077.t1"/>
    </source>
</evidence>
<accession>A0AC35F112</accession>
<organism evidence="1 2">
    <name type="scientific">Panagrolaimus sp. PS1159</name>
    <dbReference type="NCBI Taxonomy" id="55785"/>
    <lineage>
        <taxon>Eukaryota</taxon>
        <taxon>Metazoa</taxon>
        <taxon>Ecdysozoa</taxon>
        <taxon>Nematoda</taxon>
        <taxon>Chromadorea</taxon>
        <taxon>Rhabditida</taxon>
        <taxon>Tylenchina</taxon>
        <taxon>Panagrolaimomorpha</taxon>
        <taxon>Panagrolaimoidea</taxon>
        <taxon>Panagrolaimidae</taxon>
        <taxon>Panagrolaimus</taxon>
    </lineage>
</organism>
<dbReference type="Proteomes" id="UP000887580">
    <property type="component" value="Unplaced"/>
</dbReference>
<name>A0AC35F112_9BILA</name>
<evidence type="ECO:0000313" key="1">
    <source>
        <dbReference type="Proteomes" id="UP000887580"/>
    </source>
</evidence>
<reference evidence="2" key="1">
    <citation type="submission" date="2022-11" db="UniProtKB">
        <authorList>
            <consortium name="WormBaseParasite"/>
        </authorList>
    </citation>
    <scope>IDENTIFICATION</scope>
</reference>
<protein>
    <submittedName>
        <fullName evidence="2">G-protein coupled receptors family 1 profile domain-containing protein</fullName>
    </submittedName>
</protein>